<dbReference type="Pfam" id="PF00561">
    <property type="entry name" value="Abhydrolase_1"/>
    <property type="match status" value="1"/>
</dbReference>
<dbReference type="EMBL" id="CP011125">
    <property type="protein sequence ID" value="AKF07151.1"/>
    <property type="molecule type" value="Genomic_DNA"/>
</dbReference>
<evidence type="ECO:0000313" key="4">
    <source>
        <dbReference type="Proteomes" id="UP000034883"/>
    </source>
</evidence>
<dbReference type="InterPro" id="IPR000073">
    <property type="entry name" value="AB_hydrolase_1"/>
</dbReference>
<dbReference type="AlphaFoldDB" id="A0A0F6YJL4"/>
<keyword evidence="3" id="KW-0378">Hydrolase</keyword>
<dbReference type="Proteomes" id="UP000034883">
    <property type="component" value="Chromosome"/>
</dbReference>
<dbReference type="PANTHER" id="PTHR43433">
    <property type="entry name" value="HYDROLASE, ALPHA/BETA FOLD FAMILY PROTEIN"/>
    <property type="match status" value="1"/>
</dbReference>
<dbReference type="GO" id="GO:0016787">
    <property type="term" value="F:hydrolase activity"/>
    <property type="evidence" value="ECO:0007669"/>
    <property type="project" value="UniProtKB-KW"/>
</dbReference>
<organism evidence="3 4">
    <name type="scientific">Sandaracinus amylolyticus</name>
    <dbReference type="NCBI Taxonomy" id="927083"/>
    <lineage>
        <taxon>Bacteria</taxon>
        <taxon>Pseudomonadati</taxon>
        <taxon>Myxococcota</taxon>
        <taxon>Polyangia</taxon>
        <taxon>Polyangiales</taxon>
        <taxon>Sandaracinaceae</taxon>
        <taxon>Sandaracinus</taxon>
    </lineage>
</organism>
<name>A0A0F6YJL4_9BACT</name>
<dbReference type="STRING" id="927083.DB32_004300"/>
<gene>
    <name evidence="3" type="ORF">DB32_004300</name>
</gene>
<sequence length="328" mass="35908">MSATPPGGARIHAPATRFTPPLTVEERRVVSFDGTDIAYHLVGEGPPILLANGLGGSWRAWTHQLRHFSDRYRFVSWDQRGLYRSGAPPDRGALDVPAQARDALAVLDAEGLDQVAIWGWSMGVQVALELWRRAPERIASIVLINGVAGKPWSTLANVPKVGLLAPYVLSTLRRMPLLVSSVTQRAVAFKGTPQWAMRLGLASRTLDVAIFEELAGSFGGLDMGIYVHTLEQIGEHDAHDVLPTVRVPLLMLAGGRDLMTPRSAAERIAREVPGAEMLVVPGGTHYLAVEYPELVSLRIERFLRDRGYPPRGESRRRSSRPPPFGGAR</sequence>
<dbReference type="PANTHER" id="PTHR43433:SF1">
    <property type="entry name" value="BLL5160 PROTEIN"/>
    <property type="match status" value="1"/>
</dbReference>
<reference evidence="3 4" key="1">
    <citation type="submission" date="2015-03" db="EMBL/GenBank/DDBJ databases">
        <title>Genome assembly of Sandaracinus amylolyticus DSM 53668.</title>
        <authorList>
            <person name="Sharma G."/>
            <person name="Subramanian S."/>
        </authorList>
    </citation>
    <scope>NUCLEOTIDE SEQUENCE [LARGE SCALE GENOMIC DNA]</scope>
    <source>
        <strain evidence="3 4">DSM 53668</strain>
    </source>
</reference>
<dbReference type="RefSeq" id="WP_053234443.1">
    <property type="nucleotide sequence ID" value="NZ_CP011125.1"/>
</dbReference>
<feature type="domain" description="AB hydrolase-1" evidence="2">
    <location>
        <begin position="46"/>
        <end position="288"/>
    </location>
</feature>
<accession>A0A0F6YJL4</accession>
<proteinExistence type="predicted"/>
<dbReference type="InterPro" id="IPR029058">
    <property type="entry name" value="AB_hydrolase_fold"/>
</dbReference>
<dbReference type="OrthoDB" id="9785408at2"/>
<feature type="region of interest" description="Disordered" evidence="1">
    <location>
        <begin position="308"/>
        <end position="328"/>
    </location>
</feature>
<dbReference type="InterPro" id="IPR050471">
    <property type="entry name" value="AB_hydrolase"/>
</dbReference>
<protein>
    <submittedName>
        <fullName evidence="3">Alpha/beta hydrolase</fullName>
    </submittedName>
</protein>
<keyword evidence="4" id="KW-1185">Reference proteome</keyword>
<dbReference type="Gene3D" id="3.40.50.1820">
    <property type="entry name" value="alpha/beta hydrolase"/>
    <property type="match status" value="1"/>
</dbReference>
<evidence type="ECO:0000313" key="3">
    <source>
        <dbReference type="EMBL" id="AKF07151.1"/>
    </source>
</evidence>
<evidence type="ECO:0000256" key="1">
    <source>
        <dbReference type="SAM" id="MobiDB-lite"/>
    </source>
</evidence>
<dbReference type="KEGG" id="samy:DB32_004300"/>
<dbReference type="SUPFAM" id="SSF53474">
    <property type="entry name" value="alpha/beta-Hydrolases"/>
    <property type="match status" value="1"/>
</dbReference>
<evidence type="ECO:0000259" key="2">
    <source>
        <dbReference type="Pfam" id="PF00561"/>
    </source>
</evidence>